<comment type="caution">
    <text evidence="1">The sequence shown here is derived from an EMBL/GenBank/DDBJ whole genome shotgun (WGS) entry which is preliminary data.</text>
</comment>
<protein>
    <submittedName>
        <fullName evidence="1">Uncharacterized protein</fullName>
    </submittedName>
</protein>
<dbReference type="AlphaFoldDB" id="A0A0F9GQN6"/>
<organism evidence="1">
    <name type="scientific">marine sediment metagenome</name>
    <dbReference type="NCBI Taxonomy" id="412755"/>
    <lineage>
        <taxon>unclassified sequences</taxon>
        <taxon>metagenomes</taxon>
        <taxon>ecological metagenomes</taxon>
    </lineage>
</organism>
<reference evidence="1" key="1">
    <citation type="journal article" date="2015" name="Nature">
        <title>Complex archaea that bridge the gap between prokaryotes and eukaryotes.</title>
        <authorList>
            <person name="Spang A."/>
            <person name="Saw J.H."/>
            <person name="Jorgensen S.L."/>
            <person name="Zaremba-Niedzwiedzka K."/>
            <person name="Martijn J."/>
            <person name="Lind A.E."/>
            <person name="van Eijk R."/>
            <person name="Schleper C."/>
            <person name="Guy L."/>
            <person name="Ettema T.J."/>
        </authorList>
    </citation>
    <scope>NUCLEOTIDE SEQUENCE</scope>
</reference>
<feature type="non-terminal residue" evidence="1">
    <location>
        <position position="1"/>
    </location>
</feature>
<gene>
    <name evidence="1" type="ORF">LCGC14_2155180</name>
</gene>
<proteinExistence type="predicted"/>
<accession>A0A0F9GQN6</accession>
<dbReference type="EMBL" id="LAZR01027537">
    <property type="protein sequence ID" value="KKL65417.1"/>
    <property type="molecule type" value="Genomic_DNA"/>
</dbReference>
<evidence type="ECO:0000313" key="1">
    <source>
        <dbReference type="EMBL" id="KKL65417.1"/>
    </source>
</evidence>
<sequence length="160" mass="17370">IEIPIEEGKPGACAVRVTAGDLTATTLIIRSDLDVIVKASRKALLVFAENMRRTQPWAKVKVLASDGKKVFFEGETGEDGVLPGEFDEWLAYREIEPDPQERLFAILRLGFSAVCNAWGAKVKPEHIDPYLEKQTGTAAVQEVSPNQGAAMMSMAVGAPN</sequence>
<name>A0A0F9GQN6_9ZZZZ</name>